<reference evidence="2 4" key="2">
    <citation type="submission" date="2015-09" db="EMBL/GenBank/DDBJ databases">
        <title>Spore heat resistance.</title>
        <authorList>
            <person name="Boekhorst J."/>
            <person name="Berendsen E.M."/>
            <person name="Wells-Bennik M.H."/>
            <person name="Kuipers O.P."/>
        </authorList>
    </citation>
    <scope>NUCLEOTIDE SEQUENCE [LARGE SCALE GENOMIC DNA]</scope>
    <source>
        <strain evidence="2 4">B4122</strain>
    </source>
</reference>
<evidence type="ECO:0000313" key="1">
    <source>
        <dbReference type="EMBL" id="KIU11900.1"/>
    </source>
</evidence>
<proteinExistence type="predicted"/>
<gene>
    <name evidence="2" type="ORF">B4122_0460</name>
    <name evidence="1" type="ORF">SC09_Contig19orf00180</name>
</gene>
<organism evidence="1 3">
    <name type="scientific">Bacillus subtilis</name>
    <dbReference type="NCBI Taxonomy" id="1423"/>
    <lineage>
        <taxon>Bacteria</taxon>
        <taxon>Bacillati</taxon>
        <taxon>Bacillota</taxon>
        <taxon>Bacilli</taxon>
        <taxon>Bacillales</taxon>
        <taxon>Bacillaceae</taxon>
        <taxon>Bacillus</taxon>
    </lineage>
</organism>
<reference evidence="1 3" key="1">
    <citation type="submission" date="2014-12" db="EMBL/GenBank/DDBJ databases">
        <title>Comparative genome analysis of Bacillus coagulans HM-08, Clostridium butyricum HM-68, Bacillus subtilis HM-66 and Bacillus licheniformis BL-09.</title>
        <authorList>
            <person name="Zhang H."/>
        </authorList>
    </citation>
    <scope>NUCLEOTIDE SEQUENCE [LARGE SCALE GENOMIC DNA]</scope>
    <source>
        <strain evidence="1 3">HM-66</strain>
    </source>
</reference>
<dbReference type="Proteomes" id="UP000076442">
    <property type="component" value="Unassembled WGS sequence"/>
</dbReference>
<dbReference type="Proteomes" id="UP000032247">
    <property type="component" value="Unassembled WGS sequence"/>
</dbReference>
<name>A0A0C3K2G8_BACIU</name>
<sequence length="47" mass="5549">MLKKAKKRKQFSRLFSFYIHKILPLPIQTGAELTSRHAVKAFFMIKV</sequence>
<dbReference type="EMBL" id="JXBC01000002">
    <property type="protein sequence ID" value="KIU11900.1"/>
    <property type="molecule type" value="Genomic_DNA"/>
</dbReference>
<protein>
    <submittedName>
        <fullName evidence="1">Uncharacterized protein</fullName>
    </submittedName>
</protein>
<accession>A0A0C3K2G8</accession>
<dbReference type="EMBL" id="LJZV01000002">
    <property type="protein sequence ID" value="KZD94703.1"/>
    <property type="molecule type" value="Genomic_DNA"/>
</dbReference>
<evidence type="ECO:0000313" key="2">
    <source>
        <dbReference type="EMBL" id="KZD94703.1"/>
    </source>
</evidence>
<dbReference type="PATRIC" id="fig|1423.173.peg.782"/>
<evidence type="ECO:0000313" key="3">
    <source>
        <dbReference type="Proteomes" id="UP000032247"/>
    </source>
</evidence>
<comment type="caution">
    <text evidence="1">The sequence shown here is derived from an EMBL/GenBank/DDBJ whole genome shotgun (WGS) entry which is preliminary data.</text>
</comment>
<evidence type="ECO:0000313" key="4">
    <source>
        <dbReference type="Proteomes" id="UP000076442"/>
    </source>
</evidence>
<dbReference type="AlphaFoldDB" id="A0A0C3K2G8"/>